<dbReference type="OrthoDB" id="72309at2759"/>
<dbReference type="GO" id="GO:0031012">
    <property type="term" value="C:extracellular matrix"/>
    <property type="evidence" value="ECO:0007669"/>
    <property type="project" value="TreeGrafter"/>
</dbReference>
<dbReference type="InterPro" id="IPR008160">
    <property type="entry name" value="Collagen"/>
</dbReference>
<accession>T0QGS6</accession>
<dbReference type="EMBL" id="JH767161">
    <property type="protein sequence ID" value="EQC32835.1"/>
    <property type="molecule type" value="Genomic_DNA"/>
</dbReference>
<evidence type="ECO:0000256" key="1">
    <source>
        <dbReference type="SAM" id="MobiDB-lite"/>
    </source>
</evidence>
<organism evidence="4 5">
    <name type="scientific">Saprolegnia diclina (strain VS20)</name>
    <dbReference type="NCBI Taxonomy" id="1156394"/>
    <lineage>
        <taxon>Eukaryota</taxon>
        <taxon>Sar</taxon>
        <taxon>Stramenopiles</taxon>
        <taxon>Oomycota</taxon>
        <taxon>Saprolegniomycetes</taxon>
        <taxon>Saprolegniales</taxon>
        <taxon>Saprolegniaceae</taxon>
        <taxon>Saprolegnia</taxon>
    </lineage>
</organism>
<feature type="region of interest" description="Disordered" evidence="1">
    <location>
        <begin position="72"/>
        <end position="298"/>
    </location>
</feature>
<feature type="transmembrane region" description="Helical" evidence="2">
    <location>
        <begin position="1175"/>
        <end position="1199"/>
    </location>
</feature>
<dbReference type="AlphaFoldDB" id="T0QGS6"/>
<evidence type="ECO:0008006" key="6">
    <source>
        <dbReference type="Google" id="ProtNLM"/>
    </source>
</evidence>
<dbReference type="eggNOG" id="KOG3544">
    <property type="taxonomic scope" value="Eukaryota"/>
</dbReference>
<proteinExistence type="predicted"/>
<evidence type="ECO:0000313" key="5">
    <source>
        <dbReference type="Proteomes" id="UP000030762"/>
    </source>
</evidence>
<dbReference type="InParanoid" id="T0QGS6"/>
<dbReference type="OMA" id="PHAREYN"/>
<feature type="signal peptide" evidence="3">
    <location>
        <begin position="1"/>
        <end position="22"/>
    </location>
</feature>
<keyword evidence="2" id="KW-0472">Membrane</keyword>
<dbReference type="VEuPathDB" id="FungiDB:SDRG_09373"/>
<feature type="compositionally biased region" description="Basic and acidic residues" evidence="1">
    <location>
        <begin position="340"/>
        <end position="389"/>
    </location>
</feature>
<keyword evidence="3" id="KW-0732">Signal</keyword>
<keyword evidence="5" id="KW-1185">Reference proteome</keyword>
<dbReference type="GO" id="GO:0005615">
    <property type="term" value="C:extracellular space"/>
    <property type="evidence" value="ECO:0007669"/>
    <property type="project" value="TreeGrafter"/>
</dbReference>
<dbReference type="GeneID" id="19950100"/>
<dbReference type="InterPro" id="IPR050149">
    <property type="entry name" value="Collagen_superfamily"/>
</dbReference>
<feature type="compositionally biased region" description="Low complexity" evidence="1">
    <location>
        <begin position="141"/>
        <end position="150"/>
    </location>
</feature>
<feature type="compositionally biased region" description="Basic and acidic residues" evidence="1">
    <location>
        <begin position="262"/>
        <end position="274"/>
    </location>
</feature>
<feature type="region of interest" description="Disordered" evidence="1">
    <location>
        <begin position="323"/>
        <end position="417"/>
    </location>
</feature>
<dbReference type="PANTHER" id="PTHR24023:SF1082">
    <property type="entry name" value="COLLAGEN TRIPLE HELIX REPEAT"/>
    <property type="match status" value="1"/>
</dbReference>
<sequence length="1214" mass="130701">MKKVFLAAVLAAPMIAAKSMEADRSSVYAYGDDADAAYGDRQDSDDTKGGLRNFVDDDDAYATEGYVHGYTQGYVHEHDKHLAPGPRGKTGDQGKPGKKGDRGARGPRGYEGDKGDRGNKGAKGDKGERGENGKRGDEGPKGNQGPEGKQGPPGPKERGENGKRGDEGPKGNQGPEGKQGPPGPKGDDGDHEHEDKPADKPDKPDKPADKPDKPADKPDKPADKPDKPADKPDKPADPADKPDKPADKPDKPNLLGVYGRHVLLENESEGHGRGDDDDDASDDKKADDTKGGLRDFVDDNDAYATEGFVHGYVQGYVHEHDKHLAAGARGKKGQQGNTGDKGDRGQRGPRGNKGDKGDRGIKGPKGDKGDHGENGKRGDEGPKGNRGPEGKQGAKGPEGDAGDHEHKNKHDKDDDSKDVKFGLFLETAPYASKGQVYAPPKGKPQGRATTAPPLAKGEKEFNQFWSSAKFCDAELALTECLIQCNVITDFASSSRVAKCIQRFSNTLCPTLPADGCDTGRVTLSPQNCSSDAVVAAMYTIGEIQKTTIGNEKAPVDLYKADNPDSFSAIKLAVTMQALVNYGNCVGGSLLNYADKCNAQNFFNSNTNTCVNDILATCNGKATNEATTRNPIQLGDILTTPKVLPGPPTTTVSPSLAFLSEDDASKERLSANDYIRDHHTEDAKEVEKLSALIKGADAIEYRKVEVTITEHKSSENEAGLSVCPNSYTPLNYRLPFAKAFKPEMFSAVGGIPASVVPYDVPGFPLDDIAFHFPAQTFDPKTLTWKPAVYAKGTANQFPEGTPLDPLTPKGGIRDTCEKFHFLSMLAWFAGEDTGDYCFTIDGYTAEFVESGEVHPLSWDEVQVESRCSDTQALTARQNAIKAEVTVLKTAPKDAINALSTKLAVDQSALLGVAVATPGCASCYNIKWRDPAYCPRHIARFGMQLRCCKSFANTMDARIAKTPSKKRVACGSYSDEWDGVCTAEDNLEFSHTVYSKVGKGELQPRTSSYYTNKDGVSNKVLQIFAIFQGALKNLSATQQKLFLEVLAFFNWNTDCSVDAALTFDRPTRTTYVKVPVADDTAICIDKPDHSYITGNAWCDAANSLLQTNVDWSTLLGLEPKDGKCYAPTCLLSRYVTCSEAPVPAPKTKGYYVPHAREYTAPESYDRKLLAAPNGANVYTLSAMGFMAGMAAIVVGQVVLAARRDESAESPYHQQLL</sequence>
<feature type="compositionally biased region" description="Low complexity" evidence="1">
    <location>
        <begin position="170"/>
        <end position="179"/>
    </location>
</feature>
<dbReference type="PANTHER" id="PTHR24023">
    <property type="entry name" value="COLLAGEN ALPHA"/>
    <property type="match status" value="1"/>
</dbReference>
<keyword evidence="2" id="KW-0812">Transmembrane</keyword>
<gene>
    <name evidence="4" type="ORF">SDRG_09373</name>
</gene>
<feature type="compositionally biased region" description="Basic and acidic residues" evidence="1">
    <location>
        <begin position="282"/>
        <end position="297"/>
    </location>
</feature>
<feature type="compositionally biased region" description="Basic and acidic residues" evidence="1">
    <location>
        <begin position="155"/>
        <end position="169"/>
    </location>
</feature>
<evidence type="ECO:0000256" key="3">
    <source>
        <dbReference type="SAM" id="SignalP"/>
    </source>
</evidence>
<dbReference type="RefSeq" id="XP_008613521.1">
    <property type="nucleotide sequence ID" value="XM_008615299.1"/>
</dbReference>
<keyword evidence="2" id="KW-1133">Transmembrane helix</keyword>
<dbReference type="Proteomes" id="UP000030762">
    <property type="component" value="Unassembled WGS sequence"/>
</dbReference>
<feature type="compositionally biased region" description="Basic and acidic residues" evidence="1">
    <location>
        <begin position="397"/>
        <end position="417"/>
    </location>
</feature>
<reference evidence="4 5" key="1">
    <citation type="submission" date="2012-04" db="EMBL/GenBank/DDBJ databases">
        <title>The Genome Sequence of Saprolegnia declina VS20.</title>
        <authorList>
            <consortium name="The Broad Institute Genome Sequencing Platform"/>
            <person name="Russ C."/>
            <person name="Nusbaum C."/>
            <person name="Tyler B."/>
            <person name="van West P."/>
            <person name="Dieguez-Uribeondo J."/>
            <person name="de Bruijn I."/>
            <person name="Tripathy S."/>
            <person name="Jiang R."/>
            <person name="Young S.K."/>
            <person name="Zeng Q."/>
            <person name="Gargeya S."/>
            <person name="Fitzgerald M."/>
            <person name="Haas B."/>
            <person name="Abouelleil A."/>
            <person name="Alvarado L."/>
            <person name="Arachchi H.M."/>
            <person name="Berlin A."/>
            <person name="Chapman S.B."/>
            <person name="Goldberg J."/>
            <person name="Griggs A."/>
            <person name="Gujja S."/>
            <person name="Hansen M."/>
            <person name="Howarth C."/>
            <person name="Imamovic A."/>
            <person name="Larimer J."/>
            <person name="McCowen C."/>
            <person name="Montmayeur A."/>
            <person name="Murphy C."/>
            <person name="Neiman D."/>
            <person name="Pearson M."/>
            <person name="Priest M."/>
            <person name="Roberts A."/>
            <person name="Saif S."/>
            <person name="Shea T."/>
            <person name="Sisk P."/>
            <person name="Sykes S."/>
            <person name="Wortman J."/>
            <person name="Nusbaum C."/>
            <person name="Birren B."/>
        </authorList>
    </citation>
    <scope>NUCLEOTIDE SEQUENCE [LARGE SCALE GENOMIC DNA]</scope>
    <source>
        <strain evidence="4 5">VS20</strain>
    </source>
</reference>
<evidence type="ECO:0000313" key="4">
    <source>
        <dbReference type="EMBL" id="EQC32835.1"/>
    </source>
</evidence>
<dbReference type="Pfam" id="PF01391">
    <property type="entry name" value="Collagen"/>
    <property type="match status" value="2"/>
</dbReference>
<name>T0QGS6_SAPDV</name>
<evidence type="ECO:0000256" key="2">
    <source>
        <dbReference type="SAM" id="Phobius"/>
    </source>
</evidence>
<dbReference type="STRING" id="1156394.T0QGS6"/>
<feature type="compositionally biased region" description="Basic and acidic residues" evidence="1">
    <location>
        <begin position="185"/>
        <end position="251"/>
    </location>
</feature>
<feature type="compositionally biased region" description="Basic and acidic residues" evidence="1">
    <location>
        <begin position="98"/>
        <end position="140"/>
    </location>
</feature>
<feature type="chain" id="PRO_5004569672" description="PA14 domain-containing protein" evidence="3">
    <location>
        <begin position="23"/>
        <end position="1214"/>
    </location>
</feature>
<protein>
    <recommendedName>
        <fullName evidence="6">PA14 domain-containing protein</fullName>
    </recommendedName>
</protein>